<comment type="subcellular location">
    <subcellularLocation>
        <location evidence="1">Membrane</location>
        <topology evidence="1">Multi-pass membrane protein</topology>
    </subcellularLocation>
</comment>
<feature type="compositionally biased region" description="Basic and acidic residues" evidence="6">
    <location>
        <begin position="15"/>
        <end position="31"/>
    </location>
</feature>
<dbReference type="Pfam" id="PF07690">
    <property type="entry name" value="MFS_1"/>
    <property type="match status" value="1"/>
</dbReference>
<evidence type="ECO:0000256" key="3">
    <source>
        <dbReference type="ARBA" id="ARBA00022692"/>
    </source>
</evidence>
<comment type="caution">
    <text evidence="9">The sequence shown here is derived from an EMBL/GenBank/DDBJ whole genome shotgun (WGS) entry which is preliminary data.</text>
</comment>
<dbReference type="SUPFAM" id="SSF81383">
    <property type="entry name" value="F-box domain"/>
    <property type="match status" value="1"/>
</dbReference>
<feature type="region of interest" description="Disordered" evidence="6">
    <location>
        <begin position="1275"/>
        <end position="1308"/>
    </location>
</feature>
<gene>
    <name evidence="9" type="ORF">BD626DRAFT_569865</name>
</gene>
<dbReference type="PANTHER" id="PTHR43791">
    <property type="entry name" value="PERMEASE-RELATED"/>
    <property type="match status" value="1"/>
</dbReference>
<dbReference type="InterPro" id="IPR036259">
    <property type="entry name" value="MFS_trans_sf"/>
</dbReference>
<sequence>MMLLARASSASPSAEKQDERDVESPATEDLKSLNAVEADEGAGGDRALAVDTALAARDYMVSDFKRLVANRIVSCFRLCGLRTQADKTGISTQATFGGHNMHGQQYSWLTTIFYLTYMCCEFPSNWVMQRVNIGKTLSCLMFFWGIIVLCTGFARNWATLMALRALQGAAECTISPSFMLIIGAFYRRQEHTMRSLIWGTANSGLGIIVSLCMYGIGKHAEEHGGLAPWKGISFFLGAMTIVLSVFCYFLLGTPREVSWLSEDEKRMVASRVARDQTGSDRRKWQWKRYQVWNAFKDPQTYFFFVLTLLQTLPNGGTSSFGNLVYVSFGFSPLQTLLQGSIPRDVLSIFWFLLVGFVTMRYRNVRMYATAASAFPGLVGMLGTALLPQGPEYRWAKWGTYFMTGTANVCGLLIWTFLPSNVAGRTKKTITSSVMFVAYCAGNAAGAQIFREEDAPQYIPAIITMAVLYGAQIVGLLLWRFYYVWQNGKREKAAKMAGISEQDRLRLGAINGEQDMTDTENMHNAAREPCTEAPARDEDNSIWGQFARAAKAPRWIARVVEDTPGDSEDDPVWEQIYKAALLTAYAQEMIVCLFTQPPIAPTTFYDFAFTNATYVSCSVLLSIIILGATLGWIACVTRNSYCAAAHDAVYILLVDLLFSYGMVGSDGPIQSSRLSWLLFDSSSAALIKEGSRNVFSLVSLLPLLPPLITKVARILGKALREVADVLTKAAGVLAEGARDLRARSIERSRDALGVLHAYRVFYTYRARVDINAERLVFTQTEAPAEPRPLIELPPHCEEHLVPTDAEPIDETCVAERCAEDQEVVARPSPATSSLLTCPQEIIDEICEYLATKDLLSITITCSRFHAATIHPLYRSVHLSTALQAVRFFRTVVSRRDAAVAVKYLMPDRCVFLSIKGSRSPTFFRLAASALNRMINVRQLALHHAVLLPTLLAHTPFQNLRSCYIHLTSDTATFLANQRLLESSRGQFSELPAACLARLEVYSAPSFLILPVLPRARVKHLPIKWSTPLESPETHVQDVYSCLAASKTPLKILHNFSSYDDFELQLNALVAHPPRLEYLLWFEFTGRFLRPLNDIYQKVEEVMFALPTIKELRVTGVGRPLITEAVGLVLLDLEHDTVAAYKKRCPKLSSCILASGNRWRFVEKTTVLPVSLHNTSMLFSPDQSLTARWIVRSVASGRISYEYAALFVNYPEIKLHELMVGMVQNTPRIRQRRAGTTAVPTTVTPTLNVIQSPAVATPPPPPTPIAVLGAPAVTTPPAAATLPPSAAPAPAPPVAPVTQAIPPLPATAAT</sequence>
<name>A0A550CD41_9AGAR</name>
<keyword evidence="4 7" id="KW-1133">Transmembrane helix</keyword>
<feature type="transmembrane region" description="Helical" evidence="7">
    <location>
        <begin position="366"/>
        <end position="385"/>
    </location>
</feature>
<keyword evidence="2" id="KW-0813">Transport</keyword>
<feature type="transmembrane region" description="Helical" evidence="7">
    <location>
        <begin position="229"/>
        <end position="251"/>
    </location>
</feature>
<keyword evidence="5 7" id="KW-0472">Membrane</keyword>
<evidence type="ECO:0000256" key="5">
    <source>
        <dbReference type="ARBA" id="ARBA00023136"/>
    </source>
</evidence>
<dbReference type="PANTHER" id="PTHR43791:SF7">
    <property type="entry name" value="MAJOR FACILITATOR SUPERFAMILY (MFS) PROFILE DOMAIN-CONTAINING PROTEIN"/>
    <property type="match status" value="1"/>
</dbReference>
<evidence type="ECO:0000256" key="6">
    <source>
        <dbReference type="SAM" id="MobiDB-lite"/>
    </source>
</evidence>
<evidence type="ECO:0000313" key="9">
    <source>
        <dbReference type="EMBL" id="TRM62730.1"/>
    </source>
</evidence>
<dbReference type="PROSITE" id="PS50181">
    <property type="entry name" value="FBOX"/>
    <property type="match status" value="1"/>
</dbReference>
<accession>A0A550CD41</accession>
<reference evidence="9 10" key="1">
    <citation type="journal article" date="2019" name="New Phytol.">
        <title>Comparative genomics reveals unique wood-decay strategies and fruiting body development in the Schizophyllaceae.</title>
        <authorList>
            <person name="Almasi E."/>
            <person name="Sahu N."/>
            <person name="Krizsan K."/>
            <person name="Balint B."/>
            <person name="Kovacs G.M."/>
            <person name="Kiss B."/>
            <person name="Cseklye J."/>
            <person name="Drula E."/>
            <person name="Henrissat B."/>
            <person name="Nagy I."/>
            <person name="Chovatia M."/>
            <person name="Adam C."/>
            <person name="LaButti K."/>
            <person name="Lipzen A."/>
            <person name="Riley R."/>
            <person name="Grigoriev I.V."/>
            <person name="Nagy L.G."/>
        </authorList>
    </citation>
    <scope>NUCLEOTIDE SEQUENCE [LARGE SCALE GENOMIC DNA]</scope>
    <source>
        <strain evidence="9 10">NL-1724</strain>
    </source>
</reference>
<dbReference type="GO" id="GO:0022857">
    <property type="term" value="F:transmembrane transporter activity"/>
    <property type="evidence" value="ECO:0007669"/>
    <property type="project" value="InterPro"/>
</dbReference>
<keyword evidence="10" id="KW-1185">Reference proteome</keyword>
<evidence type="ECO:0000259" key="8">
    <source>
        <dbReference type="PROSITE" id="PS50181"/>
    </source>
</evidence>
<dbReference type="InterPro" id="IPR036047">
    <property type="entry name" value="F-box-like_dom_sf"/>
</dbReference>
<feature type="transmembrane region" description="Helical" evidence="7">
    <location>
        <begin position="429"/>
        <end position="449"/>
    </location>
</feature>
<feature type="transmembrane region" description="Helical" evidence="7">
    <location>
        <begin position="397"/>
        <end position="417"/>
    </location>
</feature>
<feature type="transmembrane region" description="Helical" evidence="7">
    <location>
        <begin position="611"/>
        <end position="633"/>
    </location>
</feature>
<organism evidence="9 10">
    <name type="scientific">Schizophyllum amplum</name>
    <dbReference type="NCBI Taxonomy" id="97359"/>
    <lineage>
        <taxon>Eukaryota</taxon>
        <taxon>Fungi</taxon>
        <taxon>Dikarya</taxon>
        <taxon>Basidiomycota</taxon>
        <taxon>Agaricomycotina</taxon>
        <taxon>Agaricomycetes</taxon>
        <taxon>Agaricomycetidae</taxon>
        <taxon>Agaricales</taxon>
        <taxon>Schizophyllaceae</taxon>
        <taxon>Schizophyllum</taxon>
    </lineage>
</organism>
<dbReference type="GO" id="GO:0016020">
    <property type="term" value="C:membrane"/>
    <property type="evidence" value="ECO:0007669"/>
    <property type="project" value="UniProtKB-SubCell"/>
</dbReference>
<feature type="transmembrane region" description="Helical" evidence="7">
    <location>
        <begin position="198"/>
        <end position="217"/>
    </location>
</feature>
<feature type="transmembrane region" description="Helical" evidence="7">
    <location>
        <begin position="301"/>
        <end position="321"/>
    </location>
</feature>
<evidence type="ECO:0000256" key="1">
    <source>
        <dbReference type="ARBA" id="ARBA00004141"/>
    </source>
</evidence>
<feature type="region of interest" description="Disordered" evidence="6">
    <location>
        <begin position="1"/>
        <end position="35"/>
    </location>
</feature>
<feature type="compositionally biased region" description="Low complexity" evidence="6">
    <location>
        <begin position="1"/>
        <end position="14"/>
    </location>
</feature>
<feature type="transmembrane region" description="Helical" evidence="7">
    <location>
        <begin position="137"/>
        <end position="154"/>
    </location>
</feature>
<dbReference type="EMBL" id="VDMD01000012">
    <property type="protein sequence ID" value="TRM62730.1"/>
    <property type="molecule type" value="Genomic_DNA"/>
</dbReference>
<feature type="compositionally biased region" description="Pro residues" evidence="6">
    <location>
        <begin position="1283"/>
        <end position="1293"/>
    </location>
</feature>
<feature type="transmembrane region" description="Helical" evidence="7">
    <location>
        <begin position="341"/>
        <end position="359"/>
    </location>
</feature>
<evidence type="ECO:0000256" key="4">
    <source>
        <dbReference type="ARBA" id="ARBA00022989"/>
    </source>
</evidence>
<dbReference type="OrthoDB" id="6730379at2759"/>
<dbReference type="InterPro" id="IPR011701">
    <property type="entry name" value="MFS"/>
</dbReference>
<dbReference type="Gene3D" id="1.20.1250.20">
    <property type="entry name" value="MFS general substrate transporter like domains"/>
    <property type="match status" value="1"/>
</dbReference>
<evidence type="ECO:0000256" key="7">
    <source>
        <dbReference type="SAM" id="Phobius"/>
    </source>
</evidence>
<dbReference type="Proteomes" id="UP000320762">
    <property type="component" value="Unassembled WGS sequence"/>
</dbReference>
<dbReference type="Pfam" id="PF12937">
    <property type="entry name" value="F-box-like"/>
    <property type="match status" value="1"/>
</dbReference>
<feature type="transmembrane region" description="Helical" evidence="7">
    <location>
        <begin position="166"/>
        <end position="186"/>
    </location>
</feature>
<evidence type="ECO:0000313" key="10">
    <source>
        <dbReference type="Proteomes" id="UP000320762"/>
    </source>
</evidence>
<keyword evidence="3 7" id="KW-0812">Transmembrane</keyword>
<evidence type="ECO:0000256" key="2">
    <source>
        <dbReference type="ARBA" id="ARBA00022448"/>
    </source>
</evidence>
<protein>
    <recommendedName>
        <fullName evidence="8">F-box domain-containing protein</fullName>
    </recommendedName>
</protein>
<feature type="transmembrane region" description="Helical" evidence="7">
    <location>
        <begin position="461"/>
        <end position="481"/>
    </location>
</feature>
<proteinExistence type="predicted"/>
<feature type="domain" description="F-box" evidence="8">
    <location>
        <begin position="830"/>
        <end position="875"/>
    </location>
</feature>
<dbReference type="InterPro" id="IPR001810">
    <property type="entry name" value="F-box_dom"/>
</dbReference>
<dbReference type="SUPFAM" id="SSF103473">
    <property type="entry name" value="MFS general substrate transporter"/>
    <property type="match status" value="1"/>
</dbReference>